<reference evidence="3" key="1">
    <citation type="journal article" date="2020" name="bioRxiv">
        <title>Comparative genomics of Chlamydomonas.</title>
        <authorList>
            <person name="Craig R.J."/>
            <person name="Hasan A.R."/>
            <person name="Ness R.W."/>
            <person name="Keightley P.D."/>
        </authorList>
    </citation>
    <scope>NUCLEOTIDE SEQUENCE</scope>
    <source>
        <strain evidence="3">CCAP 11/173</strain>
    </source>
</reference>
<dbReference type="SMART" id="SM00271">
    <property type="entry name" value="DnaJ"/>
    <property type="match status" value="1"/>
</dbReference>
<dbReference type="PROSITE" id="PS50076">
    <property type="entry name" value="DNAJ_2"/>
    <property type="match status" value="1"/>
</dbReference>
<keyword evidence="4" id="KW-1185">Reference proteome</keyword>
<feature type="domain" description="J" evidence="2">
    <location>
        <begin position="47"/>
        <end position="108"/>
    </location>
</feature>
<dbReference type="PROSITE" id="PS00028">
    <property type="entry name" value="ZINC_FINGER_C2H2_1"/>
    <property type="match status" value="1"/>
</dbReference>
<feature type="compositionally biased region" description="Pro residues" evidence="1">
    <location>
        <begin position="374"/>
        <end position="383"/>
    </location>
</feature>
<feature type="compositionally biased region" description="Low complexity" evidence="1">
    <location>
        <begin position="10"/>
        <end position="37"/>
    </location>
</feature>
<evidence type="ECO:0000313" key="4">
    <source>
        <dbReference type="Proteomes" id="UP000613740"/>
    </source>
</evidence>
<dbReference type="PROSITE" id="PS00636">
    <property type="entry name" value="DNAJ_1"/>
    <property type="match status" value="1"/>
</dbReference>
<organism evidence="3 4">
    <name type="scientific">Chlamydomonas schloesseri</name>
    <dbReference type="NCBI Taxonomy" id="2026947"/>
    <lineage>
        <taxon>Eukaryota</taxon>
        <taxon>Viridiplantae</taxon>
        <taxon>Chlorophyta</taxon>
        <taxon>core chlorophytes</taxon>
        <taxon>Chlorophyceae</taxon>
        <taxon>CS clade</taxon>
        <taxon>Chlamydomonadales</taxon>
        <taxon>Chlamydomonadaceae</taxon>
        <taxon>Chlamydomonas</taxon>
    </lineage>
</organism>
<dbReference type="OrthoDB" id="445556at2759"/>
<feature type="region of interest" description="Disordered" evidence="1">
    <location>
        <begin position="523"/>
        <end position="542"/>
    </location>
</feature>
<dbReference type="Pfam" id="PF00226">
    <property type="entry name" value="DnaJ"/>
    <property type="match status" value="1"/>
</dbReference>
<dbReference type="PANTHER" id="PTHR44240">
    <property type="entry name" value="DNAJ DOMAIN (PROKARYOTIC HEAT SHOCK PROTEIN)-RELATED"/>
    <property type="match status" value="1"/>
</dbReference>
<accession>A0A835VTM6</accession>
<sequence>MSATQGEKSGPGPARAPGAPGFSAAAGKSRTAAAGARQRAHWGPQASHYDVLGLTFGASDADVRKAYREAARWLHPDKGGCAQAFARLQAAWETLRDPARRAAYDACAHDYRHQYVGPQERQRSSGGEAALLAELAAAARRAAAAAAACAAGDEGAGSGSGAVVAGCQLVVTCELCGRPATRACSLCGLDFCSFCARRQHWRGVHGLHWPVVLAAGSLAEALGRRELEAKRLEDDARLLSADPHHRTEAQLRELRAFNQAAALAAARPGREASRHDLEVQAELQGPGGGVLRVGVAGGGTAAAPVVVRALAGPLDPSAPLEVHRTGDGRFAVLVLTKALLAPHHASYPQPAMSPAVASVEETAPADSGIASLAAPPPPPPPEDWPWASGGGGGGGGVGSSHQQQQLSPWACCQWWRRLFVGDSDGARCCLPPPYTLHQAAEDEASAGPTLSAAYVVLELPLPWWVAAEDVQVQLLAAGQGEAEAEAAGGGDTPPPSGAPGLRLAVRGLGLDIHRTYWPGARRYGGSGSGGADNDNGRAPSHGPVVVAAASSWCLLPEEDRRTDAAVGAGEGAEAGAVAVAVAVAGAAVSAAPGAAGAGGTRGLRRGRRRRQLLVVTLARPPPTPEELLYKKGVRQDNRQAPGPGGGLGGCGGRRGERFFVEDCDPLGLSPLLQAASFLTAGGAWVVPPPWQPEQPLAGRWVTREHELPEPARQHLGRMRAAAAAAAAAAHSPPPH</sequence>
<dbReference type="InterPro" id="IPR013087">
    <property type="entry name" value="Znf_C2H2_type"/>
</dbReference>
<gene>
    <name evidence="3" type="ORF">HYH02_014273</name>
</gene>
<evidence type="ECO:0000313" key="3">
    <source>
        <dbReference type="EMBL" id="KAG2428862.1"/>
    </source>
</evidence>
<dbReference type="InterPro" id="IPR018253">
    <property type="entry name" value="DnaJ_domain_CS"/>
</dbReference>
<dbReference type="EMBL" id="JAEHOD010000090">
    <property type="protein sequence ID" value="KAG2428862.1"/>
    <property type="molecule type" value="Genomic_DNA"/>
</dbReference>
<feature type="region of interest" description="Disordered" evidence="1">
    <location>
        <begin position="1"/>
        <end position="41"/>
    </location>
</feature>
<feature type="region of interest" description="Disordered" evidence="1">
    <location>
        <begin position="373"/>
        <end position="402"/>
    </location>
</feature>
<proteinExistence type="predicted"/>
<dbReference type="AlphaFoldDB" id="A0A835VTM6"/>
<evidence type="ECO:0000259" key="2">
    <source>
        <dbReference type="PROSITE" id="PS50076"/>
    </source>
</evidence>
<protein>
    <recommendedName>
        <fullName evidence="2">J domain-containing protein</fullName>
    </recommendedName>
</protein>
<dbReference type="InterPro" id="IPR001623">
    <property type="entry name" value="DnaJ_domain"/>
</dbReference>
<dbReference type="Proteomes" id="UP000613740">
    <property type="component" value="Unassembled WGS sequence"/>
</dbReference>
<feature type="compositionally biased region" description="Gly residues" evidence="1">
    <location>
        <begin position="388"/>
        <end position="398"/>
    </location>
</feature>
<dbReference type="SUPFAM" id="SSF46565">
    <property type="entry name" value="Chaperone J-domain"/>
    <property type="match status" value="1"/>
</dbReference>
<dbReference type="PANTHER" id="PTHR44240:SF10">
    <property type="entry name" value="J DOMAIN-CONTAINING PROTEIN"/>
    <property type="match status" value="1"/>
</dbReference>
<dbReference type="Gene3D" id="1.10.287.110">
    <property type="entry name" value="DnaJ domain"/>
    <property type="match status" value="1"/>
</dbReference>
<comment type="caution">
    <text evidence="3">The sequence shown here is derived from an EMBL/GenBank/DDBJ whole genome shotgun (WGS) entry which is preliminary data.</text>
</comment>
<name>A0A835VTM6_9CHLO</name>
<dbReference type="InterPro" id="IPR036869">
    <property type="entry name" value="J_dom_sf"/>
</dbReference>
<evidence type="ECO:0000256" key="1">
    <source>
        <dbReference type="SAM" id="MobiDB-lite"/>
    </source>
</evidence>
<dbReference type="InterPro" id="IPR052276">
    <property type="entry name" value="Diphthamide-biosynth_chaperone"/>
</dbReference>
<dbReference type="CDD" id="cd06257">
    <property type="entry name" value="DnaJ"/>
    <property type="match status" value="1"/>
</dbReference>